<accession>A0A166I5K5</accession>
<reference evidence="1 2" key="1">
    <citation type="submission" date="2015-08" db="EMBL/GenBank/DDBJ databases">
        <title>Draft Genome Sequence of Rathayibacter sp. Strain VKM Ac-2596 Isolated from Leaf Gall Induced by Plant-Parasitic Nematodes.</title>
        <authorList>
            <person name="Vasilenko O.V."/>
            <person name="Starodumova I.P."/>
            <person name="Tarlachkov S.V."/>
            <person name="Dorofeeva L.V."/>
            <person name="Evtushenko L.I."/>
        </authorList>
    </citation>
    <scope>NUCLEOTIDE SEQUENCE [LARGE SCALE GENOMIC DNA]</scope>
    <source>
        <strain evidence="1 2">VKM Ac-2596</strain>
    </source>
</reference>
<keyword evidence="2" id="KW-1185">Reference proteome</keyword>
<dbReference type="SUPFAM" id="SSF51569">
    <property type="entry name" value="Aldolase"/>
    <property type="match status" value="1"/>
</dbReference>
<evidence type="ECO:0000313" key="2">
    <source>
        <dbReference type="Proteomes" id="UP000076717"/>
    </source>
</evidence>
<organism evidence="1 2">
    <name type="scientific">Rathayibacter tanaceti</name>
    <dbReference type="NCBI Taxonomy" id="1671680"/>
    <lineage>
        <taxon>Bacteria</taxon>
        <taxon>Bacillati</taxon>
        <taxon>Actinomycetota</taxon>
        <taxon>Actinomycetes</taxon>
        <taxon>Micrococcales</taxon>
        <taxon>Microbacteriaceae</taxon>
        <taxon>Rathayibacter</taxon>
    </lineage>
</organism>
<protein>
    <submittedName>
        <fullName evidence="1">Transaldolase</fullName>
    </submittedName>
</protein>
<comment type="caution">
    <text evidence="1">The sequence shown here is derived from an EMBL/GenBank/DDBJ whole genome shotgun (WGS) entry which is preliminary data.</text>
</comment>
<dbReference type="Proteomes" id="UP000076717">
    <property type="component" value="Unassembled WGS sequence"/>
</dbReference>
<name>A0A166I5K5_9MICO</name>
<dbReference type="EMBL" id="LIIN01000030">
    <property type="protein sequence ID" value="KZX21663.1"/>
    <property type="molecule type" value="Genomic_DNA"/>
</dbReference>
<dbReference type="RefSeq" id="WP_236713559.1">
    <property type="nucleotide sequence ID" value="NZ_LIIN01000030.1"/>
</dbReference>
<dbReference type="AlphaFoldDB" id="A0A166I5K5"/>
<proteinExistence type="predicted"/>
<gene>
    <name evidence="1" type="ORF">ACH61_01205</name>
</gene>
<dbReference type="PATRIC" id="fig|1671680.3.peg.1269"/>
<evidence type="ECO:0000313" key="1">
    <source>
        <dbReference type="EMBL" id="KZX21663.1"/>
    </source>
</evidence>
<dbReference type="Gene3D" id="3.20.20.70">
    <property type="entry name" value="Aldolase class I"/>
    <property type="match status" value="1"/>
</dbReference>
<dbReference type="InterPro" id="IPR013785">
    <property type="entry name" value="Aldolase_TIM"/>
</dbReference>
<sequence length="143" mass="15324">MSDTSTTSTTVLPLRAAAEGSPTSLWNDSADPIELGRSLTFGAVGATCNPVIAFTTIQRNLDIWGPRIAELALEHPTAGESELGWLAIEELSVQAASLLLPAFRESGGRNGRLSVQTDPRLHRDVDALVEQAVHFSTWPRTSS</sequence>